<reference evidence="1" key="2">
    <citation type="submission" date="2023-01" db="EMBL/GenBank/DDBJ databases">
        <authorList>
            <person name="Sun Q."/>
            <person name="Evtushenko L."/>
        </authorList>
    </citation>
    <scope>NUCLEOTIDE SEQUENCE</scope>
    <source>
        <strain evidence="1">VKM B-1513</strain>
    </source>
</reference>
<sequence length="143" mass="15817">MPNKGENRPPQSPIEGTATIISPLAIRIHVYIKDSGGVRIIQLPAHEQPDHSPEPLRDLFFGWRAKLLEKLRLGILHRSPSRSLVVDVDSIMNRTPAQSLPASEVRQNSACSGLRKFRLCAKLMSQSGAVTPAPRQIQSKILN</sequence>
<evidence type="ECO:0000313" key="1">
    <source>
        <dbReference type="EMBL" id="GLK52283.1"/>
    </source>
</evidence>
<reference evidence="1" key="1">
    <citation type="journal article" date="2014" name="Int. J. Syst. Evol. Microbiol.">
        <title>Complete genome sequence of Corynebacterium casei LMG S-19264T (=DSM 44701T), isolated from a smear-ripened cheese.</title>
        <authorList>
            <consortium name="US DOE Joint Genome Institute (JGI-PGF)"/>
            <person name="Walter F."/>
            <person name="Albersmeier A."/>
            <person name="Kalinowski J."/>
            <person name="Ruckert C."/>
        </authorList>
    </citation>
    <scope>NUCLEOTIDE SEQUENCE</scope>
    <source>
        <strain evidence="1">VKM B-1513</strain>
    </source>
</reference>
<protein>
    <submittedName>
        <fullName evidence="1">Uncharacterized protein</fullName>
    </submittedName>
</protein>
<evidence type="ECO:0000313" key="2">
    <source>
        <dbReference type="Proteomes" id="UP001143486"/>
    </source>
</evidence>
<proteinExistence type="predicted"/>
<accession>A0A9W6ILQ1</accession>
<organism evidence="1 2">
    <name type="scientific">Maricaulis virginensis</name>
    <dbReference type="NCBI Taxonomy" id="144022"/>
    <lineage>
        <taxon>Bacteria</taxon>
        <taxon>Pseudomonadati</taxon>
        <taxon>Pseudomonadota</taxon>
        <taxon>Alphaproteobacteria</taxon>
        <taxon>Maricaulales</taxon>
        <taxon>Maricaulaceae</taxon>
        <taxon>Maricaulis</taxon>
    </lineage>
</organism>
<gene>
    <name evidence="1" type="ORF">GCM10017621_17910</name>
</gene>
<name>A0A9W6ILQ1_9PROT</name>
<keyword evidence="2" id="KW-1185">Reference proteome</keyword>
<dbReference type="Proteomes" id="UP001143486">
    <property type="component" value="Unassembled WGS sequence"/>
</dbReference>
<dbReference type="AlphaFoldDB" id="A0A9W6ILQ1"/>
<dbReference type="EMBL" id="BSFE01000004">
    <property type="protein sequence ID" value="GLK52283.1"/>
    <property type="molecule type" value="Genomic_DNA"/>
</dbReference>
<comment type="caution">
    <text evidence="1">The sequence shown here is derived from an EMBL/GenBank/DDBJ whole genome shotgun (WGS) entry which is preliminary data.</text>
</comment>